<name>A0A1A6G4L4_NEOLE</name>
<reference evidence="4 5" key="1">
    <citation type="submission" date="2016-06" db="EMBL/GenBank/DDBJ databases">
        <title>The Draft Genome Sequence and Annotation of the Desert Woodrat Neotoma lepida.</title>
        <authorList>
            <person name="Campbell M."/>
            <person name="Oakeson K.F."/>
            <person name="Yandell M."/>
            <person name="Halpert J.R."/>
            <person name="Dearing D."/>
        </authorList>
    </citation>
    <scope>NUCLEOTIDE SEQUENCE [LARGE SCALE GENOMIC DNA]</scope>
    <source>
        <strain evidence="4">417</strain>
        <tissue evidence="4">Liver</tissue>
    </source>
</reference>
<comment type="similarity">
    <text evidence="1">Belongs to the NUT family.</text>
</comment>
<dbReference type="EMBL" id="LZPO01104894">
    <property type="protein sequence ID" value="OBS60779.1"/>
    <property type="molecule type" value="Genomic_DNA"/>
</dbReference>
<dbReference type="PANTHER" id="PTHR22879:SF13">
    <property type="entry name" value="NUT FAMILY MEMBER 1"/>
    <property type="match status" value="1"/>
</dbReference>
<protein>
    <recommendedName>
        <fullName evidence="3">Nuclear Testis protein N-terminal domain-containing protein</fullName>
    </recommendedName>
</protein>
<evidence type="ECO:0000259" key="3">
    <source>
        <dbReference type="Pfam" id="PF12881"/>
    </source>
</evidence>
<evidence type="ECO:0000313" key="4">
    <source>
        <dbReference type="EMBL" id="OBS60779.1"/>
    </source>
</evidence>
<evidence type="ECO:0000313" key="5">
    <source>
        <dbReference type="Proteomes" id="UP000092124"/>
    </source>
</evidence>
<feature type="region of interest" description="Disordered" evidence="2">
    <location>
        <begin position="49"/>
        <end position="108"/>
    </location>
</feature>
<feature type="domain" description="Nuclear Testis protein N-terminal" evidence="3">
    <location>
        <begin position="1"/>
        <end position="87"/>
    </location>
</feature>
<dbReference type="PANTHER" id="PTHR22879">
    <property type="entry name" value="NUT FAMILY MEMBER 1"/>
    <property type="match status" value="1"/>
</dbReference>
<gene>
    <name evidence="4" type="ORF">A6R68_08096</name>
</gene>
<dbReference type="AlphaFoldDB" id="A0A1A6G4L4"/>
<dbReference type="Pfam" id="PF12881">
    <property type="entry name" value="NUT"/>
    <property type="match status" value="1"/>
</dbReference>
<accession>A0A1A6G4L4</accession>
<feature type="non-terminal residue" evidence="4">
    <location>
        <position position="1"/>
    </location>
</feature>
<dbReference type="OrthoDB" id="9634453at2759"/>
<comment type="caution">
    <text evidence="4">The sequence shown here is derived from an EMBL/GenBank/DDBJ whole genome shotgun (WGS) entry which is preliminary data.</text>
</comment>
<organism evidence="4 5">
    <name type="scientific">Neotoma lepida</name>
    <name type="common">Desert woodrat</name>
    <dbReference type="NCBI Taxonomy" id="56216"/>
    <lineage>
        <taxon>Eukaryota</taxon>
        <taxon>Metazoa</taxon>
        <taxon>Chordata</taxon>
        <taxon>Craniata</taxon>
        <taxon>Vertebrata</taxon>
        <taxon>Euteleostomi</taxon>
        <taxon>Mammalia</taxon>
        <taxon>Eutheria</taxon>
        <taxon>Euarchontoglires</taxon>
        <taxon>Glires</taxon>
        <taxon>Rodentia</taxon>
        <taxon>Myomorpha</taxon>
        <taxon>Muroidea</taxon>
        <taxon>Cricetidae</taxon>
        <taxon>Neotominae</taxon>
        <taxon>Neotoma</taxon>
    </lineage>
</organism>
<dbReference type="Proteomes" id="UP000092124">
    <property type="component" value="Unassembled WGS sequence"/>
</dbReference>
<keyword evidence="5" id="KW-1185">Reference proteome</keyword>
<dbReference type="InterPro" id="IPR024309">
    <property type="entry name" value="NUT_N"/>
</dbReference>
<dbReference type="STRING" id="56216.A0A1A6G4L4"/>
<sequence>VEAVIHPQFLADLLSPEEQRDPLALIEDLEQEEGLTLAQLVQKRLLALEEEDAQAPPSCSGAQSDSSLSVSDEDEDGGRRPRPSPGLQGAAGTVPIGKSASPGKQARE</sequence>
<feature type="non-terminal residue" evidence="4">
    <location>
        <position position="108"/>
    </location>
</feature>
<evidence type="ECO:0000256" key="2">
    <source>
        <dbReference type="SAM" id="MobiDB-lite"/>
    </source>
</evidence>
<evidence type="ECO:0000256" key="1">
    <source>
        <dbReference type="ARBA" id="ARBA00010586"/>
    </source>
</evidence>
<proteinExistence type="inferred from homology"/>
<dbReference type="InterPro" id="IPR024310">
    <property type="entry name" value="NUT"/>
</dbReference>